<dbReference type="EMBL" id="CP001729">
    <property type="protein sequence ID" value="ACV60073.1"/>
    <property type="molecule type" value="Genomic_DNA"/>
</dbReference>
<evidence type="ECO:0000313" key="2">
    <source>
        <dbReference type="Proteomes" id="UP000001917"/>
    </source>
</evidence>
<dbReference type="Proteomes" id="UP000001917">
    <property type="component" value="Plasmid pAACI02"/>
</dbReference>
<organism evidence="1 2">
    <name type="scientific">Alicyclobacillus acidocaldarius subsp. acidocaldarius (strain ATCC 27009 / DSM 446 / BCRC 14685 / JCM 5260 / KCTC 1825 / NBRC 15652 / NCIMB 11725 / NRRL B-14509 / 104-IA)</name>
    <name type="common">Bacillus acidocaldarius</name>
    <dbReference type="NCBI Taxonomy" id="521098"/>
    <lineage>
        <taxon>Bacteria</taxon>
        <taxon>Bacillati</taxon>
        <taxon>Bacillota</taxon>
        <taxon>Bacilli</taxon>
        <taxon>Bacillales</taxon>
        <taxon>Alicyclobacillaceae</taxon>
        <taxon>Alicyclobacillus</taxon>
    </lineage>
</organism>
<dbReference type="KEGG" id="aac:Aaci_3075"/>
<keyword evidence="2" id="KW-1185">Reference proteome</keyword>
<sequence>MRLVFSNIRFKSLRATQPKTNPAFMREPASGELSALHQAASSPALRTDPLQAIDRQRNAYSPLERALLDFLHEAERAKEQGRWHDALHFLDSADALCTTYCLDAWKSHIAMHRGIAMTRLEQWSSAIEVLLPLVVHPPFRDDPSASYEILHCLAICTHQMGQLKLTETFLRFILHMLDRSDVRWVHTHLNLAGTYELMGEHEKAFQHYVHAAESARRLGNTHLEAWALIGLSATQLEQGSTQDVECMLNHAAKLAESLHDAILDYAIQHNRFMLKRVRQDFENFLHMYSTLVERVPNDEYRAKLWEEKILYDIMIHDWPQAESDLGEALQLPLTTPIRAQLLRLAGKCYLQQQQWDRAEFYLWRAVEALRACGSVEVYAVIRQLQWLRVRQHGEEGKGR</sequence>
<dbReference type="SMART" id="SM00028">
    <property type="entry name" value="TPR"/>
    <property type="match status" value="2"/>
</dbReference>
<gene>
    <name evidence="1" type="ordered locus">Aaci_3075</name>
</gene>
<dbReference type="Gene3D" id="1.25.40.10">
    <property type="entry name" value="Tetratricopeptide repeat domain"/>
    <property type="match status" value="2"/>
</dbReference>
<geneLocation type="plasmid" evidence="1 2">
    <name>pAACI02</name>
</geneLocation>
<dbReference type="HOGENOM" id="CLU_690087_0_0_9"/>
<dbReference type="InterPro" id="IPR019734">
    <property type="entry name" value="TPR_rpt"/>
</dbReference>
<proteinExistence type="predicted"/>
<protein>
    <submittedName>
        <fullName evidence="1">Tetratricopeptide repeat protein</fullName>
    </submittedName>
</protein>
<reference evidence="2" key="1">
    <citation type="submission" date="2009-09" db="EMBL/GenBank/DDBJ databases">
        <title>The complete plasmid2 of Alicyclobacillus acidocaldarius subsp. acidocaldarius DSM 446.</title>
        <authorList>
            <consortium name="US DOE Joint Genome Institute (JGI-PGF)"/>
            <person name="Lucas S."/>
            <person name="Copeland A."/>
            <person name="Lapidus A."/>
            <person name="Glavina del Rio T."/>
            <person name="Dalin E."/>
            <person name="Tice H."/>
            <person name="Bruce D."/>
            <person name="Goodwin L."/>
            <person name="Pitluck S."/>
            <person name="Kyrpides N."/>
            <person name="Mavromatis K."/>
            <person name="Ivanova N."/>
            <person name="Ovchinnikova G."/>
            <person name="Chertkov O."/>
            <person name="Sims D."/>
            <person name="Brettin T."/>
            <person name="Detter J.C."/>
            <person name="Han C."/>
            <person name="Larimer F."/>
            <person name="Land M."/>
            <person name="Hauser L."/>
            <person name="Markowitz V."/>
            <person name="Cheng J.-F."/>
            <person name="Hugenholtz P."/>
            <person name="Woyke T."/>
            <person name="Wu D."/>
            <person name="Pukall R."/>
            <person name="Klenk H.-P."/>
            <person name="Eisen J.A."/>
        </authorList>
    </citation>
    <scope>NUCLEOTIDE SEQUENCE [LARGE SCALE GENOMIC DNA]</scope>
    <source>
        <strain evidence="2">ATCC 27009 / DSM 446 / BCRC 14685 / JCM 5260 / KCTC 1825 / NBRC 15652 / NCIMB 11725 / NRRL B-14509 / 104-IA</strain>
        <plasmid evidence="2">pAACI02</plasmid>
    </source>
</reference>
<dbReference type="RefSeq" id="WP_012812193.1">
    <property type="nucleotide sequence ID" value="NC_013207.1"/>
</dbReference>
<accession>C8WYH9</accession>
<reference evidence="1 2" key="2">
    <citation type="journal article" date="2010" name="Stand. Genomic Sci.">
        <title>Complete genome sequence of Alicyclobacillus acidocaldarius type strain (104-IA).</title>
        <authorList>
            <person name="Mavromatis K."/>
            <person name="Sikorski J."/>
            <person name="Lapidus A."/>
            <person name="Glavina Del Rio T."/>
            <person name="Copeland A."/>
            <person name="Tice H."/>
            <person name="Cheng J.F."/>
            <person name="Lucas S."/>
            <person name="Chen F."/>
            <person name="Nolan M."/>
            <person name="Bruce D."/>
            <person name="Goodwin L."/>
            <person name="Pitluck S."/>
            <person name="Ivanova N."/>
            <person name="Ovchinnikova G."/>
            <person name="Pati A."/>
            <person name="Chen A."/>
            <person name="Palaniappan K."/>
            <person name="Land M."/>
            <person name="Hauser L."/>
            <person name="Chang Y.J."/>
            <person name="Jeffries C.D."/>
            <person name="Chain P."/>
            <person name="Meincke L."/>
            <person name="Sims D."/>
            <person name="Chertkov O."/>
            <person name="Han C."/>
            <person name="Brettin T."/>
            <person name="Detter J.C."/>
            <person name="Wahrenburg C."/>
            <person name="Rohde M."/>
            <person name="Pukall R."/>
            <person name="Goker M."/>
            <person name="Bristow J."/>
            <person name="Eisen J.A."/>
            <person name="Markowitz V."/>
            <person name="Hugenholtz P."/>
            <person name="Klenk H.P."/>
            <person name="Kyrpides N.C."/>
        </authorList>
    </citation>
    <scope>NUCLEOTIDE SEQUENCE [LARGE SCALE GENOMIC DNA]</scope>
    <source>
        <strain evidence="2">ATCC 27009 / DSM 446 / BCRC 14685 / JCM 5260 / KCTC 1825 / NBRC 15652 / NCIMB 11725 / NRRL B-14509 / 104-IA</strain>
        <plasmid evidence="1 2">pAACI02</plasmid>
    </source>
</reference>
<dbReference type="SUPFAM" id="SSF48452">
    <property type="entry name" value="TPR-like"/>
    <property type="match status" value="2"/>
</dbReference>
<dbReference type="InterPro" id="IPR011990">
    <property type="entry name" value="TPR-like_helical_dom_sf"/>
</dbReference>
<dbReference type="Pfam" id="PF13424">
    <property type="entry name" value="TPR_12"/>
    <property type="match status" value="1"/>
</dbReference>
<name>C8WYH9_ALIAD</name>
<keyword evidence="1" id="KW-0614">Plasmid</keyword>
<dbReference type="AlphaFoldDB" id="C8WYH9"/>
<evidence type="ECO:0000313" key="1">
    <source>
        <dbReference type="EMBL" id="ACV60073.1"/>
    </source>
</evidence>